<dbReference type="EMBL" id="CACTIH010005989">
    <property type="protein sequence ID" value="CAA3003583.1"/>
    <property type="molecule type" value="Genomic_DNA"/>
</dbReference>
<dbReference type="GO" id="GO:0004824">
    <property type="term" value="F:lysine-tRNA ligase activity"/>
    <property type="evidence" value="ECO:0007669"/>
    <property type="project" value="UniProtKB-EC"/>
</dbReference>
<keyword evidence="9" id="KW-0030">Aminoacyl-tRNA synthetase</keyword>
<dbReference type="Gramene" id="OE9A011935T3">
    <property type="protein sequence ID" value="OE9A011935C3"/>
    <property type="gene ID" value="OE9A011935"/>
</dbReference>
<dbReference type="SUPFAM" id="SSF55681">
    <property type="entry name" value="Class II aaRS and biotin synthetases"/>
    <property type="match status" value="1"/>
</dbReference>
<evidence type="ECO:0000256" key="6">
    <source>
        <dbReference type="ARBA" id="ARBA00022741"/>
    </source>
</evidence>
<dbReference type="InterPro" id="IPR002313">
    <property type="entry name" value="Lys-tRNA-ligase_II"/>
</dbReference>
<keyword evidence="4" id="KW-0963">Cytoplasm</keyword>
<keyword evidence="6" id="KW-0547">Nucleotide-binding</keyword>
<evidence type="ECO:0000313" key="16">
    <source>
        <dbReference type="Proteomes" id="UP000594638"/>
    </source>
</evidence>
<feature type="compositionally biased region" description="Basic and acidic residues" evidence="13">
    <location>
        <begin position="548"/>
        <end position="577"/>
    </location>
</feature>
<dbReference type="InterPro" id="IPR012340">
    <property type="entry name" value="NA-bd_OB-fold"/>
</dbReference>
<dbReference type="InterPro" id="IPR044136">
    <property type="entry name" value="Lys-tRNA-ligase_II_N"/>
</dbReference>
<comment type="catalytic activity">
    <reaction evidence="11 12">
        <text>tRNA(Lys) + L-lysine + ATP = L-lysyl-tRNA(Lys) + AMP + diphosphate</text>
        <dbReference type="Rhea" id="RHEA:20792"/>
        <dbReference type="Rhea" id="RHEA-COMP:9696"/>
        <dbReference type="Rhea" id="RHEA-COMP:9697"/>
        <dbReference type="ChEBI" id="CHEBI:30616"/>
        <dbReference type="ChEBI" id="CHEBI:32551"/>
        <dbReference type="ChEBI" id="CHEBI:33019"/>
        <dbReference type="ChEBI" id="CHEBI:78442"/>
        <dbReference type="ChEBI" id="CHEBI:78529"/>
        <dbReference type="ChEBI" id="CHEBI:456215"/>
        <dbReference type="EC" id="6.1.1.6"/>
    </reaction>
</comment>
<comment type="similarity">
    <text evidence="2">Belongs to the class-II aminoacyl-tRNA synthetase family.</text>
</comment>
<comment type="subcellular location">
    <subcellularLocation>
        <location evidence="1">Cytoplasm</location>
    </subcellularLocation>
</comment>
<evidence type="ECO:0000256" key="13">
    <source>
        <dbReference type="SAM" id="MobiDB-lite"/>
    </source>
</evidence>
<evidence type="ECO:0000256" key="11">
    <source>
        <dbReference type="ARBA" id="ARBA00048573"/>
    </source>
</evidence>
<sequence length="577" mass="65567">MATAKARQHAQKSSAAEDEGMDPTQYYENRLRALAAQKVAGNNPYPHKFATSSTIPDYVKKYESLNSGDHLEDAEERLAGRLMNKRSSSAKLFFYDLHGGGAKVQVMTDARKSDLDEEEFTKFHSSVKRGDIVGIIGFPGKSKRGELSIFPKTFIVLSHCLHMMPRQKIGPGSDSAKKTDVWAPGSGRNLEAYILKDQETRYRQRYLDLMLNMEVRELFKTRANIISYIRRFLDQREFLEVETPMMNMIAGGAAARPFVTHHNDLNMKLYMRIAPELYLKELVVGGLERVYEIGKQFRNEGIDLTHNPEFTTCEFYMAFADYNDLMELTEEMLSGMVKELTGGYKIKYHANGSDSDPIEIDFTPPFRRIDMIDELEKMANLSIPKDISSEETNKYLAGACAKFDIKCPPPQTTARLLDKLVGHFLEETCINPTFIINHPEIMSPLAKWHRSKPGLTERFELFINKHEVCNAYTELNDPVVQRQRFADQLKDRQSGDDEAMALDETFCTALEYGLPPTGGWGLGIDRFAMLLTDSQNIKEVLLFPAMKPQDDPSTKDSNKKTQDEPPSEELKKNVTLS</sequence>
<keyword evidence="8" id="KW-0648">Protein biosynthesis</keyword>
<dbReference type="CDD" id="cd00775">
    <property type="entry name" value="LysRS_core"/>
    <property type="match status" value="1"/>
</dbReference>
<proteinExistence type="inferred from homology"/>
<feature type="compositionally biased region" description="Basic residues" evidence="13">
    <location>
        <begin position="1"/>
        <end position="10"/>
    </location>
</feature>
<dbReference type="GO" id="GO:0006430">
    <property type="term" value="P:lysyl-tRNA aminoacylation"/>
    <property type="evidence" value="ECO:0007669"/>
    <property type="project" value="InterPro"/>
</dbReference>
<dbReference type="InterPro" id="IPR034762">
    <property type="entry name" value="Lys-tRNA-ligase_II_bac/euk"/>
</dbReference>
<evidence type="ECO:0000256" key="3">
    <source>
        <dbReference type="ARBA" id="ARBA00013166"/>
    </source>
</evidence>
<dbReference type="PANTHER" id="PTHR42918">
    <property type="entry name" value="LYSYL-TRNA SYNTHETASE"/>
    <property type="match status" value="1"/>
</dbReference>
<dbReference type="FunFam" id="3.30.930.10:FF:000051">
    <property type="entry name" value="Lysine--tRNA ligase"/>
    <property type="match status" value="1"/>
</dbReference>
<dbReference type="Gene3D" id="2.40.50.140">
    <property type="entry name" value="Nucleic acid-binding proteins"/>
    <property type="match status" value="1"/>
</dbReference>
<dbReference type="Proteomes" id="UP000594638">
    <property type="component" value="Unassembled WGS sequence"/>
</dbReference>
<feature type="region of interest" description="Disordered" evidence="13">
    <location>
        <begin position="545"/>
        <end position="577"/>
    </location>
</feature>
<dbReference type="PIRSF" id="PIRSF039101">
    <property type="entry name" value="LysRS2"/>
    <property type="match status" value="1"/>
</dbReference>
<evidence type="ECO:0000256" key="2">
    <source>
        <dbReference type="ARBA" id="ARBA00008226"/>
    </source>
</evidence>
<dbReference type="NCBIfam" id="TIGR00499">
    <property type="entry name" value="lysS_bact"/>
    <property type="match status" value="1"/>
</dbReference>
<evidence type="ECO:0000256" key="12">
    <source>
        <dbReference type="RuleBase" id="RU003748"/>
    </source>
</evidence>
<evidence type="ECO:0000313" key="15">
    <source>
        <dbReference type="EMBL" id="CAA3003583.1"/>
    </source>
</evidence>
<dbReference type="SUPFAM" id="SSF50249">
    <property type="entry name" value="Nucleic acid-binding proteins"/>
    <property type="match status" value="1"/>
</dbReference>
<dbReference type="HAMAP" id="MF_00252">
    <property type="entry name" value="Lys_tRNA_synth_class2"/>
    <property type="match status" value="1"/>
</dbReference>
<evidence type="ECO:0000256" key="8">
    <source>
        <dbReference type="ARBA" id="ARBA00022917"/>
    </source>
</evidence>
<dbReference type="PANTHER" id="PTHR42918:SF9">
    <property type="entry name" value="LYSINE--TRNA LIGASE"/>
    <property type="match status" value="1"/>
</dbReference>
<dbReference type="Gene3D" id="3.30.930.10">
    <property type="entry name" value="Bira Bifunctional Protein, Domain 2"/>
    <property type="match status" value="1"/>
</dbReference>
<evidence type="ECO:0000256" key="5">
    <source>
        <dbReference type="ARBA" id="ARBA00022598"/>
    </source>
</evidence>
<dbReference type="InterPro" id="IPR006195">
    <property type="entry name" value="aa-tRNA-synth_II"/>
</dbReference>
<keyword evidence="5 15" id="KW-0436">Ligase</keyword>
<organism evidence="15 16">
    <name type="scientific">Olea europaea subsp. europaea</name>
    <dbReference type="NCBI Taxonomy" id="158383"/>
    <lineage>
        <taxon>Eukaryota</taxon>
        <taxon>Viridiplantae</taxon>
        <taxon>Streptophyta</taxon>
        <taxon>Embryophyta</taxon>
        <taxon>Tracheophyta</taxon>
        <taxon>Spermatophyta</taxon>
        <taxon>Magnoliopsida</taxon>
        <taxon>eudicotyledons</taxon>
        <taxon>Gunneridae</taxon>
        <taxon>Pentapetalae</taxon>
        <taxon>asterids</taxon>
        <taxon>lamiids</taxon>
        <taxon>Lamiales</taxon>
        <taxon>Oleaceae</taxon>
        <taxon>Oleeae</taxon>
        <taxon>Olea</taxon>
    </lineage>
</organism>
<comment type="caution">
    <text evidence="15">The sequence shown here is derived from an EMBL/GenBank/DDBJ whole genome shotgun (WGS) entry which is preliminary data.</text>
</comment>
<dbReference type="GO" id="GO:0000049">
    <property type="term" value="F:tRNA binding"/>
    <property type="evidence" value="ECO:0007669"/>
    <property type="project" value="TreeGrafter"/>
</dbReference>
<evidence type="ECO:0000256" key="9">
    <source>
        <dbReference type="ARBA" id="ARBA00023146"/>
    </source>
</evidence>
<dbReference type="GO" id="GO:0005524">
    <property type="term" value="F:ATP binding"/>
    <property type="evidence" value="ECO:0007669"/>
    <property type="project" value="UniProtKB-KW"/>
</dbReference>
<keyword evidence="16" id="KW-1185">Reference proteome</keyword>
<evidence type="ECO:0000259" key="14">
    <source>
        <dbReference type="PROSITE" id="PS50862"/>
    </source>
</evidence>
<feature type="domain" description="Aminoacyl-transfer RNA synthetases class-II family profile" evidence="14">
    <location>
        <begin position="219"/>
        <end position="548"/>
    </location>
</feature>
<dbReference type="OrthoDB" id="21243at2759"/>
<dbReference type="InterPro" id="IPR018149">
    <property type="entry name" value="Lys-tRNA-synth_II_C"/>
</dbReference>
<dbReference type="PRINTS" id="PR00982">
    <property type="entry name" value="TRNASYNTHLYS"/>
</dbReference>
<dbReference type="GO" id="GO:0005829">
    <property type="term" value="C:cytosol"/>
    <property type="evidence" value="ECO:0007669"/>
    <property type="project" value="TreeGrafter"/>
</dbReference>
<dbReference type="FunFam" id="2.40.50.140:FF:000050">
    <property type="entry name" value="Lysine--tRNA ligase"/>
    <property type="match status" value="1"/>
</dbReference>
<gene>
    <name evidence="15" type="ORF">OLEA9_A011935</name>
</gene>
<dbReference type="CDD" id="cd04322">
    <property type="entry name" value="LysRS_N"/>
    <property type="match status" value="1"/>
</dbReference>
<evidence type="ECO:0000256" key="10">
    <source>
        <dbReference type="ARBA" id="ARBA00030563"/>
    </source>
</evidence>
<protein>
    <recommendedName>
        <fullName evidence="3 12">Lysine--tRNA ligase</fullName>
        <ecNumber evidence="3 12">6.1.1.6</ecNumber>
    </recommendedName>
    <alternativeName>
        <fullName evidence="10 12">Lysyl-tRNA synthetase</fullName>
    </alternativeName>
</protein>
<keyword evidence="7" id="KW-0067">ATP-binding</keyword>
<dbReference type="InterPro" id="IPR004364">
    <property type="entry name" value="Aa-tRNA-synt_II"/>
</dbReference>
<dbReference type="AlphaFoldDB" id="A0A8S0TEI5"/>
<dbReference type="Pfam" id="PF01336">
    <property type="entry name" value="tRNA_anti-codon"/>
    <property type="match status" value="1"/>
</dbReference>
<dbReference type="Pfam" id="PF00152">
    <property type="entry name" value="tRNA-synt_2"/>
    <property type="match status" value="1"/>
</dbReference>
<accession>A0A8S0TEI5</accession>
<reference evidence="15 16" key="1">
    <citation type="submission" date="2019-12" db="EMBL/GenBank/DDBJ databases">
        <authorList>
            <person name="Alioto T."/>
            <person name="Alioto T."/>
            <person name="Gomez Garrido J."/>
        </authorList>
    </citation>
    <scope>NUCLEOTIDE SEQUENCE [LARGE SCALE GENOMIC DNA]</scope>
</reference>
<dbReference type="InterPro" id="IPR004365">
    <property type="entry name" value="NA-bd_OB_tRNA"/>
</dbReference>
<evidence type="ECO:0000256" key="4">
    <source>
        <dbReference type="ARBA" id="ARBA00022490"/>
    </source>
</evidence>
<name>A0A8S0TEI5_OLEEU</name>
<evidence type="ECO:0000256" key="7">
    <source>
        <dbReference type="ARBA" id="ARBA00022840"/>
    </source>
</evidence>
<evidence type="ECO:0000256" key="1">
    <source>
        <dbReference type="ARBA" id="ARBA00004496"/>
    </source>
</evidence>
<dbReference type="InterPro" id="IPR045864">
    <property type="entry name" value="aa-tRNA-synth_II/BPL/LPL"/>
</dbReference>
<dbReference type="NCBIfam" id="NF001756">
    <property type="entry name" value="PRK00484.1"/>
    <property type="match status" value="1"/>
</dbReference>
<dbReference type="PROSITE" id="PS50862">
    <property type="entry name" value="AA_TRNA_LIGASE_II"/>
    <property type="match status" value="1"/>
</dbReference>
<feature type="region of interest" description="Disordered" evidence="13">
    <location>
        <begin position="1"/>
        <end position="23"/>
    </location>
</feature>
<dbReference type="EC" id="6.1.1.6" evidence="3 12"/>